<accession>A0A5M7C6J0</accession>
<evidence type="ECO:0000313" key="3">
    <source>
        <dbReference type="EMBL" id="KAA5836047.1"/>
    </source>
</evidence>
<comment type="caution">
    <text evidence="3">The sequence shown here is derived from an EMBL/GenBank/DDBJ whole genome shotgun (WGS) entry which is preliminary data.</text>
</comment>
<evidence type="ECO:0000313" key="4">
    <source>
        <dbReference type="Proteomes" id="UP000323946"/>
    </source>
</evidence>
<feature type="signal peptide" evidence="2">
    <location>
        <begin position="1"/>
        <end position="26"/>
    </location>
</feature>
<evidence type="ECO:0008006" key="5">
    <source>
        <dbReference type="Google" id="ProtNLM"/>
    </source>
</evidence>
<proteinExistence type="predicted"/>
<keyword evidence="2" id="KW-0732">Signal</keyword>
<gene>
    <name evidence="3" type="ORF">F1721_06805</name>
</gene>
<dbReference type="EMBL" id="VWPH01000003">
    <property type="protein sequence ID" value="KAA5836047.1"/>
    <property type="molecule type" value="Genomic_DNA"/>
</dbReference>
<evidence type="ECO:0000256" key="2">
    <source>
        <dbReference type="SAM" id="SignalP"/>
    </source>
</evidence>
<dbReference type="AlphaFoldDB" id="A0A5M7C6J0"/>
<reference evidence="3 4" key="1">
    <citation type="submission" date="2019-09" db="EMBL/GenBank/DDBJ databases">
        <title>Draft genome sequence of the thermophilic Saccharopolyspora hirsuta VKM Ac-666T.</title>
        <authorList>
            <person name="Lobastova T.G."/>
            <person name="Fokina V."/>
            <person name="Bragin E.Y."/>
            <person name="Shtratnikova V.Y."/>
            <person name="Starodumova I.P."/>
            <person name="Tarlachkov S.V."/>
            <person name="Donova M.V."/>
        </authorList>
    </citation>
    <scope>NUCLEOTIDE SEQUENCE [LARGE SCALE GENOMIC DNA]</scope>
    <source>
        <strain evidence="3 4">VKM Ac-666</strain>
    </source>
</reference>
<keyword evidence="4" id="KW-1185">Reference proteome</keyword>
<feature type="region of interest" description="Disordered" evidence="1">
    <location>
        <begin position="70"/>
        <end position="160"/>
    </location>
</feature>
<dbReference type="RefSeq" id="WP_150065707.1">
    <property type="nucleotide sequence ID" value="NZ_JBEPDJ010000003.1"/>
</dbReference>
<feature type="chain" id="PRO_5024355654" description="DUF320 domain-containing protein" evidence="2">
    <location>
        <begin position="27"/>
        <end position="160"/>
    </location>
</feature>
<name>A0A5M7C6J0_SACHI</name>
<dbReference type="OrthoDB" id="3432339at2"/>
<feature type="compositionally biased region" description="Low complexity" evidence="1">
    <location>
        <begin position="106"/>
        <end position="124"/>
    </location>
</feature>
<sequence length="160" mass="15874">MRRSACLAGAFVAGAGLLAGGIPAFADSADNDGINAGNDNNLSVAPIQLCGNNIAVIGAVVSILSPQGNQCVNAPIADHPEGKPPAQDDWEPPVQGETPPPVQGETPPVDDTPMPPGDGVVPPVQGETPPPVQSTTPPSNSDLPTAPSPAPVLGHHAVTG</sequence>
<protein>
    <recommendedName>
        <fullName evidence="5">DUF320 domain-containing protein</fullName>
    </recommendedName>
</protein>
<dbReference type="Proteomes" id="UP000323946">
    <property type="component" value="Unassembled WGS sequence"/>
</dbReference>
<organism evidence="3 4">
    <name type="scientific">Saccharopolyspora hirsuta</name>
    <dbReference type="NCBI Taxonomy" id="1837"/>
    <lineage>
        <taxon>Bacteria</taxon>
        <taxon>Bacillati</taxon>
        <taxon>Actinomycetota</taxon>
        <taxon>Actinomycetes</taxon>
        <taxon>Pseudonocardiales</taxon>
        <taxon>Pseudonocardiaceae</taxon>
        <taxon>Saccharopolyspora</taxon>
    </lineage>
</organism>
<evidence type="ECO:0000256" key="1">
    <source>
        <dbReference type="SAM" id="MobiDB-lite"/>
    </source>
</evidence>